<name>A0A136Q6K4_9FIRM</name>
<accession>A0A136Q6K4</accession>
<dbReference type="Proteomes" id="UP000070366">
    <property type="component" value="Unassembled WGS sequence"/>
</dbReference>
<dbReference type="AlphaFoldDB" id="A0A136Q6K4"/>
<protein>
    <submittedName>
        <fullName evidence="1">Uncharacterized protein</fullName>
    </submittedName>
</protein>
<evidence type="ECO:0000313" key="2">
    <source>
        <dbReference type="Proteomes" id="UP000070366"/>
    </source>
</evidence>
<gene>
    <name evidence="1" type="ORF">HMPREF3293_00971</name>
</gene>
<keyword evidence="2" id="KW-1185">Reference proteome</keyword>
<sequence length="59" mass="6532">MLLSYPFRNGSKAASFFNPTYIKSSRLRADTTPARLQLPAHPFSPFPGETFHGAFTSQA</sequence>
<dbReference type="EMBL" id="LSZW01000047">
    <property type="protein sequence ID" value="KXK66234.1"/>
    <property type="molecule type" value="Genomic_DNA"/>
</dbReference>
<proteinExistence type="predicted"/>
<dbReference type="STRING" id="626937.HMPREF3293_00971"/>
<organism evidence="1 2">
    <name type="scientific">Christensenella minuta</name>
    <dbReference type="NCBI Taxonomy" id="626937"/>
    <lineage>
        <taxon>Bacteria</taxon>
        <taxon>Bacillati</taxon>
        <taxon>Bacillota</taxon>
        <taxon>Clostridia</taxon>
        <taxon>Christensenellales</taxon>
        <taxon>Christensenellaceae</taxon>
        <taxon>Christensenella</taxon>
    </lineage>
</organism>
<comment type="caution">
    <text evidence="1">The sequence shown here is derived from an EMBL/GenBank/DDBJ whole genome shotgun (WGS) entry which is preliminary data.</text>
</comment>
<evidence type="ECO:0000313" key="1">
    <source>
        <dbReference type="EMBL" id="KXK66234.1"/>
    </source>
</evidence>
<reference evidence="1 2" key="1">
    <citation type="submission" date="2016-02" db="EMBL/GenBank/DDBJ databases">
        <authorList>
            <person name="Wen L."/>
            <person name="He K."/>
            <person name="Yang H."/>
        </authorList>
    </citation>
    <scope>NUCLEOTIDE SEQUENCE [LARGE SCALE GENOMIC DNA]</scope>
    <source>
        <strain evidence="1 2">DSM 22607</strain>
    </source>
</reference>